<evidence type="ECO:0000313" key="1">
    <source>
        <dbReference type="EMBL" id="KAF2002665.1"/>
    </source>
</evidence>
<gene>
    <name evidence="1" type="ORF">P154DRAFT_520783</name>
</gene>
<dbReference type="EMBL" id="ML977576">
    <property type="protein sequence ID" value="KAF2002665.1"/>
    <property type="molecule type" value="Genomic_DNA"/>
</dbReference>
<dbReference type="Proteomes" id="UP000799779">
    <property type="component" value="Unassembled WGS sequence"/>
</dbReference>
<dbReference type="AlphaFoldDB" id="A0A6A5WU95"/>
<organism evidence="1 2">
    <name type="scientific">Amniculicola lignicola CBS 123094</name>
    <dbReference type="NCBI Taxonomy" id="1392246"/>
    <lineage>
        <taxon>Eukaryota</taxon>
        <taxon>Fungi</taxon>
        <taxon>Dikarya</taxon>
        <taxon>Ascomycota</taxon>
        <taxon>Pezizomycotina</taxon>
        <taxon>Dothideomycetes</taxon>
        <taxon>Pleosporomycetidae</taxon>
        <taxon>Pleosporales</taxon>
        <taxon>Amniculicolaceae</taxon>
        <taxon>Amniculicola</taxon>
    </lineage>
</organism>
<sequence>MSDAAIPQWSGPGIIQNFVTIPESSELSQEVFQEWVDNEYMPGLLHTGVVKSAWQFKAASPEYKWQTMFIYRVPDLAPIQAGKLQSVPRTSDRFPTAGPVDDFIEVETRIYSLAQLYETTKKPEDAATTIIMAGMEPTPGGEEDLEAWYRQEHNQQMSEQPGWVRTTRFKHIFQWRPDARKESDIISFLAIHEFGEGHKLGKNVEALDPITDWTKKCMSEVKAIDAAIFEKVRSYGKATTS</sequence>
<evidence type="ECO:0000313" key="2">
    <source>
        <dbReference type="Proteomes" id="UP000799779"/>
    </source>
</evidence>
<accession>A0A6A5WU95</accession>
<dbReference type="OrthoDB" id="2851338at2759"/>
<keyword evidence="2" id="KW-1185">Reference proteome</keyword>
<proteinExistence type="predicted"/>
<protein>
    <submittedName>
        <fullName evidence="1">Uncharacterized protein</fullName>
    </submittedName>
</protein>
<name>A0A6A5WU95_9PLEO</name>
<reference evidence="1" key="1">
    <citation type="journal article" date="2020" name="Stud. Mycol.">
        <title>101 Dothideomycetes genomes: a test case for predicting lifestyles and emergence of pathogens.</title>
        <authorList>
            <person name="Haridas S."/>
            <person name="Albert R."/>
            <person name="Binder M."/>
            <person name="Bloem J."/>
            <person name="Labutti K."/>
            <person name="Salamov A."/>
            <person name="Andreopoulos B."/>
            <person name="Baker S."/>
            <person name="Barry K."/>
            <person name="Bills G."/>
            <person name="Bluhm B."/>
            <person name="Cannon C."/>
            <person name="Castanera R."/>
            <person name="Culley D."/>
            <person name="Daum C."/>
            <person name="Ezra D."/>
            <person name="Gonzalez J."/>
            <person name="Henrissat B."/>
            <person name="Kuo A."/>
            <person name="Liang C."/>
            <person name="Lipzen A."/>
            <person name="Lutzoni F."/>
            <person name="Magnuson J."/>
            <person name="Mondo S."/>
            <person name="Nolan M."/>
            <person name="Ohm R."/>
            <person name="Pangilinan J."/>
            <person name="Park H.-J."/>
            <person name="Ramirez L."/>
            <person name="Alfaro M."/>
            <person name="Sun H."/>
            <person name="Tritt A."/>
            <person name="Yoshinaga Y."/>
            <person name="Zwiers L.-H."/>
            <person name="Turgeon B."/>
            <person name="Goodwin S."/>
            <person name="Spatafora J."/>
            <person name="Crous P."/>
            <person name="Grigoriev I."/>
        </authorList>
    </citation>
    <scope>NUCLEOTIDE SEQUENCE</scope>
    <source>
        <strain evidence="1">CBS 123094</strain>
    </source>
</reference>